<dbReference type="EMBL" id="QFFJ01000001">
    <property type="protein sequence ID" value="RBL91204.1"/>
    <property type="molecule type" value="Genomic_DNA"/>
</dbReference>
<dbReference type="RefSeq" id="WP_113613803.1">
    <property type="nucleotide sequence ID" value="NZ_QFFJ01000001.1"/>
</dbReference>
<feature type="signal peptide" evidence="1">
    <location>
        <begin position="1"/>
        <end position="21"/>
    </location>
</feature>
<reference evidence="2 3" key="1">
    <citation type="submission" date="2018-05" db="EMBL/GenBank/DDBJ databases">
        <title>Chitinophaga sp. K3CV102501T nov., isolated from isolated from a monsoon evergreen broad-leaved forest soil.</title>
        <authorList>
            <person name="Lv Y."/>
        </authorList>
    </citation>
    <scope>NUCLEOTIDE SEQUENCE [LARGE SCALE GENOMIC DNA]</scope>
    <source>
        <strain evidence="2 3">GDMCC 1.1325</strain>
    </source>
</reference>
<gene>
    <name evidence="2" type="ORF">DF182_00855</name>
</gene>
<dbReference type="OrthoDB" id="1436810at2"/>
<dbReference type="AlphaFoldDB" id="A0A365XZW3"/>
<dbReference type="Pfam" id="PF14352">
    <property type="entry name" value="DUF4402"/>
    <property type="match status" value="1"/>
</dbReference>
<keyword evidence="3" id="KW-1185">Reference proteome</keyword>
<name>A0A365XZW3_9BACT</name>
<accession>A0A365XZW3</accession>
<keyword evidence="1" id="KW-0732">Signal</keyword>
<dbReference type="InterPro" id="IPR025514">
    <property type="entry name" value="DUF4402"/>
</dbReference>
<evidence type="ECO:0008006" key="4">
    <source>
        <dbReference type="Google" id="ProtNLM"/>
    </source>
</evidence>
<feature type="chain" id="PRO_5016844520" description="DUF4402 domain-containing protein" evidence="1">
    <location>
        <begin position="22"/>
        <end position="174"/>
    </location>
</feature>
<evidence type="ECO:0000313" key="3">
    <source>
        <dbReference type="Proteomes" id="UP000253410"/>
    </source>
</evidence>
<sequence length="174" mass="17546">MKKVLSLVVIVSAIFAGKAGAQTTATATADAHATVITPITITKTMDLNFGILAPSAVPGTLTVSPAGMRSVTGGVSLLSTTGTVSPALFAVQGEDGFSYAITLPLIPVVLNNSTHIGSFMLASNFTSNPTVVTGGLLTGGNQALNVGARLNVGANQTPGVYNSLLPFPVTVNYN</sequence>
<comment type="caution">
    <text evidence="2">The sequence shown here is derived from an EMBL/GenBank/DDBJ whole genome shotgun (WGS) entry which is preliminary data.</text>
</comment>
<protein>
    <recommendedName>
        <fullName evidence="4">DUF4402 domain-containing protein</fullName>
    </recommendedName>
</protein>
<evidence type="ECO:0000313" key="2">
    <source>
        <dbReference type="EMBL" id="RBL91204.1"/>
    </source>
</evidence>
<dbReference type="Proteomes" id="UP000253410">
    <property type="component" value="Unassembled WGS sequence"/>
</dbReference>
<proteinExistence type="predicted"/>
<organism evidence="2 3">
    <name type="scientific">Chitinophaga flava</name>
    <dbReference type="NCBI Taxonomy" id="2259036"/>
    <lineage>
        <taxon>Bacteria</taxon>
        <taxon>Pseudomonadati</taxon>
        <taxon>Bacteroidota</taxon>
        <taxon>Chitinophagia</taxon>
        <taxon>Chitinophagales</taxon>
        <taxon>Chitinophagaceae</taxon>
        <taxon>Chitinophaga</taxon>
    </lineage>
</organism>
<evidence type="ECO:0000256" key="1">
    <source>
        <dbReference type="SAM" id="SignalP"/>
    </source>
</evidence>